<evidence type="ECO:0000313" key="4">
    <source>
        <dbReference type="Proteomes" id="UP000198677"/>
    </source>
</evidence>
<evidence type="ECO:0000313" key="3">
    <source>
        <dbReference type="EMBL" id="SEM00090.1"/>
    </source>
</evidence>
<sequence length="330" mass="36843">MNEWHLIETLAEDSPTVVSTGGTVRAWTSTGRLSPRPDVRVEPLVEAVRSGRRREVLEAQSQRGERRRYHLEAFPVLGPSGDTHGVQLWIGDADVEPSPPRIASGISWLLERLMIAQTLEASMMSGVRPEDHVTERTPAEYYAKAVKFDESESLFALAFNPQPGGRWDADMSVLHVDGRIMRWHCWARARTEPGQAGLRLLWHDVTDTVEPRRPTLAELGMQEVMRGAGIYTALFETELGVLTMWLAEAAPWVHWRGIEGGDRIIHPDDQGVLELARRRFDAGSVEPVEAVARLRTGEDEWALSSLRISPYPGGLGNRLAIVQISRVPPS</sequence>
<keyword evidence="4" id="KW-1185">Reference proteome</keyword>
<protein>
    <submittedName>
        <fullName evidence="3">Uncharacterized protein</fullName>
    </submittedName>
</protein>
<reference evidence="4" key="1">
    <citation type="submission" date="2016-10" db="EMBL/GenBank/DDBJ databases">
        <authorList>
            <person name="Varghese N."/>
            <person name="Submissions S."/>
        </authorList>
    </citation>
    <scope>NUCLEOTIDE SEQUENCE [LARGE SCALE GENOMIC DNA]</scope>
    <source>
        <strain evidence="4">DSM 44675</strain>
    </source>
</reference>
<dbReference type="AlphaFoldDB" id="A0A1H7USW9"/>
<dbReference type="InterPro" id="IPR041458">
    <property type="entry name" value="Rv3651-like_N"/>
</dbReference>
<organism evidence="3 4">
    <name type="scientific">Rhodococcus maanshanensis</name>
    <dbReference type="NCBI Taxonomy" id="183556"/>
    <lineage>
        <taxon>Bacteria</taxon>
        <taxon>Bacillati</taxon>
        <taxon>Actinomycetota</taxon>
        <taxon>Actinomycetes</taxon>
        <taxon>Mycobacteriales</taxon>
        <taxon>Nocardiaceae</taxon>
        <taxon>Rhodococcus</taxon>
    </lineage>
</organism>
<feature type="domain" description="Rv3651-like C-terminal" evidence="2">
    <location>
        <begin position="225"/>
        <end position="302"/>
    </location>
</feature>
<evidence type="ECO:0000259" key="2">
    <source>
        <dbReference type="Pfam" id="PF21043"/>
    </source>
</evidence>
<dbReference type="Pfam" id="PF18007">
    <property type="entry name" value="Rv3651-like_N"/>
    <property type="match status" value="1"/>
</dbReference>
<dbReference type="Proteomes" id="UP000198677">
    <property type="component" value="Unassembled WGS sequence"/>
</dbReference>
<accession>A0A1H7USW9</accession>
<gene>
    <name evidence="3" type="ORF">SAMN05444583_11939</name>
</gene>
<dbReference type="OrthoDB" id="4567343at2"/>
<dbReference type="EMBL" id="FOAW01000019">
    <property type="protein sequence ID" value="SEM00090.1"/>
    <property type="molecule type" value="Genomic_DNA"/>
</dbReference>
<dbReference type="InterPro" id="IPR048578">
    <property type="entry name" value="Rv3651-like_C"/>
</dbReference>
<dbReference type="Pfam" id="PF21043">
    <property type="entry name" value="Rv3651-like_C"/>
    <property type="match status" value="1"/>
</dbReference>
<proteinExistence type="predicted"/>
<evidence type="ECO:0000259" key="1">
    <source>
        <dbReference type="Pfam" id="PF18007"/>
    </source>
</evidence>
<dbReference type="RefSeq" id="WP_072753142.1">
    <property type="nucleotide sequence ID" value="NZ_FOAW01000019.1"/>
</dbReference>
<feature type="domain" description="Rv3651-like N-terminal" evidence="1">
    <location>
        <begin position="3"/>
        <end position="97"/>
    </location>
</feature>
<name>A0A1H7USW9_9NOCA</name>